<dbReference type="RefSeq" id="WP_090796012.1">
    <property type="nucleotide sequence ID" value="NZ_FMYI01000006.1"/>
</dbReference>
<evidence type="ECO:0000259" key="2">
    <source>
        <dbReference type="PROSITE" id="PS51371"/>
    </source>
</evidence>
<dbReference type="PROSITE" id="PS51371">
    <property type="entry name" value="CBS"/>
    <property type="match status" value="2"/>
</dbReference>
<feature type="domain" description="CBS" evidence="2">
    <location>
        <begin position="169"/>
        <end position="232"/>
    </location>
</feature>
<dbReference type="EMBL" id="FMYI01000006">
    <property type="protein sequence ID" value="SDC31867.1"/>
    <property type="molecule type" value="Genomic_DNA"/>
</dbReference>
<reference evidence="4" key="1">
    <citation type="submission" date="2016-09" db="EMBL/GenBank/DDBJ databases">
        <authorList>
            <person name="Varghese N."/>
            <person name="Submissions S."/>
        </authorList>
    </citation>
    <scope>NUCLEOTIDE SEQUENCE [LARGE SCALE GENOMIC DNA]</scope>
    <source>
        <strain evidence="4">S5</strain>
    </source>
</reference>
<evidence type="ECO:0000313" key="3">
    <source>
        <dbReference type="EMBL" id="SDC31867.1"/>
    </source>
</evidence>
<evidence type="ECO:0000313" key="4">
    <source>
        <dbReference type="Proteomes" id="UP000242949"/>
    </source>
</evidence>
<dbReference type="SUPFAM" id="SSF54631">
    <property type="entry name" value="CBS-domain pair"/>
    <property type="match status" value="1"/>
</dbReference>
<dbReference type="OrthoDB" id="49104at2"/>
<dbReference type="Gene3D" id="3.10.580.10">
    <property type="entry name" value="CBS-domain"/>
    <property type="match status" value="1"/>
</dbReference>
<feature type="domain" description="CBS" evidence="2">
    <location>
        <begin position="100"/>
        <end position="157"/>
    </location>
</feature>
<evidence type="ECO:0000256" key="1">
    <source>
        <dbReference type="PROSITE-ProRule" id="PRU00703"/>
    </source>
</evidence>
<keyword evidence="4" id="KW-1185">Reference proteome</keyword>
<sequence length="232" mass="26925">MSQSERFLVAFNKIEKYFDQEIQDSRYIPFHRAVQRLRKSNAVVDRYHNDLLEYSELRNAIVHERTEMNYVIAEPHEKVVQSIEGIANELTAPKLVIPAFSKTLKTVQLDLTVKDILAIIRETEFTQFPVYRSKQFIGLLTDKQILHWLAQNINGDCEGLLATSLHDVMKSLEERANYRFISKSTTVYEAEDCFMKSIRKHERLDALLITDEGKSNQRLLGLISPNDLINIP</sequence>
<accession>A0A1G6KLS0</accession>
<dbReference type="InterPro" id="IPR000644">
    <property type="entry name" value="CBS_dom"/>
</dbReference>
<dbReference type="InterPro" id="IPR046342">
    <property type="entry name" value="CBS_dom_sf"/>
</dbReference>
<dbReference type="Pfam" id="PF00571">
    <property type="entry name" value="CBS"/>
    <property type="match status" value="1"/>
</dbReference>
<name>A0A1G6KLS0_9BACI</name>
<protein>
    <submittedName>
        <fullName evidence="3">CBS domain-containing protein</fullName>
    </submittedName>
</protein>
<organism evidence="3 4">
    <name type="scientific">Pelagirhabdus alkalitolerans</name>
    <dbReference type="NCBI Taxonomy" id="1612202"/>
    <lineage>
        <taxon>Bacteria</taxon>
        <taxon>Bacillati</taxon>
        <taxon>Bacillota</taxon>
        <taxon>Bacilli</taxon>
        <taxon>Bacillales</taxon>
        <taxon>Bacillaceae</taxon>
        <taxon>Pelagirhabdus</taxon>
    </lineage>
</organism>
<gene>
    <name evidence="3" type="ORF">SAMN05421734_106132</name>
</gene>
<keyword evidence="1" id="KW-0129">CBS domain</keyword>
<dbReference type="AlphaFoldDB" id="A0A1G6KLS0"/>
<dbReference type="Proteomes" id="UP000242949">
    <property type="component" value="Unassembled WGS sequence"/>
</dbReference>
<dbReference type="STRING" id="1612202.SAMN05421734_106132"/>
<proteinExistence type="predicted"/>